<dbReference type="GO" id="GO:0003677">
    <property type="term" value="F:DNA binding"/>
    <property type="evidence" value="ECO:0007669"/>
    <property type="project" value="UniProtKB-UniRule"/>
</dbReference>
<dbReference type="InterPro" id="IPR038726">
    <property type="entry name" value="PDDEXK_AddAB-type"/>
</dbReference>
<dbReference type="Gene3D" id="1.10.486.10">
    <property type="entry name" value="PCRA, domain 4"/>
    <property type="match status" value="1"/>
</dbReference>
<name>A0A368NG48_9GAMM</name>
<evidence type="ECO:0000259" key="18">
    <source>
        <dbReference type="PROSITE" id="PS51198"/>
    </source>
</evidence>
<sequence>MKMLNAATLPLQGRHLIEASAGTGKTYNITRLYLRLLLEKQLTVQQILVMTFTKAATEELRGRIDKELRSAVENWGELGASDPFFAHMESLFSREQAQQILKPALLELDEAAIFTIHSFCRRALQQQAFSSGIPLEVAMEADTSELLMEAVRDWIRCINHDAARFGLLAAEGWHTPEAFYDKFRSALHSTSEVIAPVAEAMQQAFADDIGPHFNTLFFARKQQVLAELLPHKTTVFELLVLPHKQAAEREAEWEELIAWLACDDDTPCPKAAGDFINGNRYRKEELKSVLVPIFAAFKELRGNFDKQRKNYQGTFEKQLGKVPAYQLVVEGIRSVRQRFADAKKTQALMDFDDLITQLSVQIQSEHGQPLIDALRQQYPVALVDEFQDTDPLQYAIFDHLYPKGAEQHTLLMIGDPKQAIYAFRGGDIFTYLQARQGADYQWVMDTNWRSVPEVVTGYNRLFWGQPLSQEMPEDLFGYDIGYERVNHTVKAKANSTPLVDPIADRHALNYLWLPESALATVSDEEDEKGVDRESTSHKVSAADLQQAMAEHCVSEIVRLLQQARLGNEPVKEQAIAVLVRRGAEAALMRQALADAGYPSVYLSDKEDIYSSTEARELLRVLEGLLECENDALLTAALSTYLMGGTAEQLAKYRDPDHELLWEQQRQRALLLRQLWLERGCMAMLMQLIHHDYQPAPDNHERALTNMLHLAELLQQASRRHKHPQQLLKWFKEQCQHQSANEESQLRLESDANLIRIVTMHGSKGLEYPIVFIPFASHYKDPARFGQTLYDYFEYHDVDTQAQVRLVGQTDEAIRQTTAEGEAESIRLLYVAVTRAAHRCYLGVVPFKNSARSPLGLALKIKDNDEWPDKLNELSQSSDGSSQLIILDCPDNSVELELAVQPSPLPDLPAITFSANVDDNWSLSSFSALVRNAAHVRQESKERADNDDVVLAEPTPALSGELPLRFTLRKGADAGNLLHDILEHTDFSQPHWEWSMEAPIQRFGRLDDNQHEALRDWLIECLHAELPSLVNQESFTLADLSWPQTLRESEFYFPMAKVSLSQIARCLQQHRGWSAPITLPGREVLAGMMHGFIDLIFEYQGRYYVADYKSTHLGESLADYCSDALMQNNQAHFYDLQYLIYSVALHRYLQVRLPDYDPASHIGGVYYLYLRGMSPDAPTGMPFAGVFSCRVDTSLLLQLDAVFADQALAAANEATAKPVASPSAETMPQQGELFSFDDEGGQA</sequence>
<protein>
    <recommendedName>
        <fullName evidence="15">RecBCD enzyme subunit RecB</fullName>
        <ecNumber evidence="15">3.1.11.5</ecNumber>
        <ecNumber evidence="15">5.6.2.4</ecNumber>
    </recommendedName>
    <alternativeName>
        <fullName evidence="15">DNA 3'-5' helicase subunit RecB</fullName>
    </alternativeName>
    <alternativeName>
        <fullName evidence="15">Exonuclease V subunit RecB</fullName>
        <shortName evidence="15">ExoV subunit RecB</shortName>
    </alternativeName>
    <alternativeName>
        <fullName evidence="15">Helicase/nuclease RecBCD subunit RecB</fullName>
    </alternativeName>
</protein>
<evidence type="ECO:0000256" key="14">
    <source>
        <dbReference type="ARBA" id="ARBA00048988"/>
    </source>
</evidence>
<comment type="cofactor">
    <cofactor evidence="15">
        <name>Mg(2+)</name>
        <dbReference type="ChEBI" id="CHEBI:18420"/>
    </cofactor>
    <text evidence="15">Binds 1 Mg(2+) ion per subunit.</text>
</comment>
<dbReference type="GO" id="GO:0043138">
    <property type="term" value="F:3'-5' DNA helicase activity"/>
    <property type="evidence" value="ECO:0007669"/>
    <property type="project" value="UniProtKB-UniRule"/>
</dbReference>
<evidence type="ECO:0000256" key="16">
    <source>
        <dbReference type="PROSITE-ProRule" id="PRU00560"/>
    </source>
</evidence>
<dbReference type="GO" id="GO:0000724">
    <property type="term" value="P:double-strand break repair via homologous recombination"/>
    <property type="evidence" value="ECO:0007669"/>
    <property type="project" value="UniProtKB-UniRule"/>
</dbReference>
<feature type="region of interest" description="Disordered" evidence="17">
    <location>
        <begin position="1217"/>
        <end position="1242"/>
    </location>
</feature>
<comment type="catalytic activity">
    <reaction evidence="13 15">
        <text>Couples ATP hydrolysis with the unwinding of duplex DNA by translocating in the 3'-5' direction.</text>
        <dbReference type="EC" id="5.6.2.4"/>
    </reaction>
</comment>
<keyword evidence="21" id="KW-1185">Reference proteome</keyword>
<evidence type="ECO:0000313" key="21">
    <source>
        <dbReference type="Proteomes" id="UP000252558"/>
    </source>
</evidence>
<feature type="binding site" evidence="15">
    <location>
        <position position="978"/>
    </location>
    <ligand>
        <name>Mg(2+)</name>
        <dbReference type="ChEBI" id="CHEBI:18420"/>
    </ligand>
</feature>
<keyword evidence="5 15" id="KW-0378">Hydrolase</keyword>
<dbReference type="EMBL" id="QPID01000006">
    <property type="protein sequence ID" value="RCU49542.1"/>
    <property type="molecule type" value="Genomic_DNA"/>
</dbReference>
<keyword evidence="6 15" id="KW-0347">Helicase</keyword>
<gene>
    <name evidence="15 20" type="primary">recB</name>
    <name evidence="20" type="ORF">DU002_11535</name>
</gene>
<dbReference type="PANTHER" id="PTHR11070">
    <property type="entry name" value="UVRD / RECB / PCRA DNA HELICASE FAMILY MEMBER"/>
    <property type="match status" value="1"/>
</dbReference>
<dbReference type="GO" id="GO:0005524">
    <property type="term" value="F:ATP binding"/>
    <property type="evidence" value="ECO:0007669"/>
    <property type="project" value="UniProtKB-UniRule"/>
</dbReference>
<dbReference type="GO" id="GO:0008854">
    <property type="term" value="F:exodeoxyribonuclease V activity"/>
    <property type="evidence" value="ECO:0007669"/>
    <property type="project" value="UniProtKB-EC"/>
</dbReference>
<dbReference type="InterPro" id="IPR011604">
    <property type="entry name" value="PDDEXK-like_dom_sf"/>
</dbReference>
<comment type="function">
    <text evidence="15">A helicase/nuclease that prepares dsDNA breaks (DSB) for recombinational DNA repair. Binds to DSBs and unwinds DNA via a highly rapid and processive ATP-dependent bidirectional helicase activity. Unwinds dsDNA until it encounters a Chi (crossover hotspot instigator) sequence from the 3' direction. Cuts ssDNA a few nucleotides 3' to the Chi site. The properties and activities of the enzyme are changed at Chi. The Chi-altered holoenzyme produces a long 3'-ssDNA overhang and facilitates RecA-binding to the ssDNA for homologous DNA recombination and repair. Holoenzyme degrades any linearized DNA that is unable to undergo homologous recombination. In the holoenzyme this subunit contributes ATPase, 3'-5' helicase, exonuclease activity and loads RecA onto ssDNA.</text>
</comment>
<dbReference type="InterPro" id="IPR014016">
    <property type="entry name" value="UvrD-like_ATP-bd"/>
</dbReference>
<organism evidence="20 21">
    <name type="scientific">Corallincola holothuriorum</name>
    <dbReference type="NCBI Taxonomy" id="2282215"/>
    <lineage>
        <taxon>Bacteria</taxon>
        <taxon>Pseudomonadati</taxon>
        <taxon>Pseudomonadota</taxon>
        <taxon>Gammaproteobacteria</taxon>
        <taxon>Alteromonadales</taxon>
        <taxon>Psychromonadaceae</taxon>
        <taxon>Corallincola</taxon>
    </lineage>
</organism>
<dbReference type="EC" id="5.6.2.4" evidence="15"/>
<reference evidence="20 21" key="1">
    <citation type="submission" date="2018-07" db="EMBL/GenBank/DDBJ databases">
        <title>Corallincola holothuriorum sp. nov., a new facultative anaerobe isolated from sea cucumber Apostichopus japonicus.</title>
        <authorList>
            <person name="Xia H."/>
        </authorList>
    </citation>
    <scope>NUCLEOTIDE SEQUENCE [LARGE SCALE GENOMIC DNA]</scope>
    <source>
        <strain evidence="20 21">C4</strain>
    </source>
</reference>
<dbReference type="Pfam" id="PF13361">
    <property type="entry name" value="UvrD_C"/>
    <property type="match status" value="1"/>
</dbReference>
<dbReference type="GO" id="GO:0016887">
    <property type="term" value="F:ATP hydrolysis activity"/>
    <property type="evidence" value="ECO:0007669"/>
    <property type="project" value="RHEA"/>
</dbReference>
<evidence type="ECO:0000256" key="7">
    <source>
        <dbReference type="ARBA" id="ARBA00022839"/>
    </source>
</evidence>
<dbReference type="Proteomes" id="UP000252558">
    <property type="component" value="Unassembled WGS sequence"/>
</dbReference>
<feature type="binding site" evidence="15">
    <location>
        <position position="1106"/>
    </location>
    <ligand>
        <name>Mg(2+)</name>
        <dbReference type="ChEBI" id="CHEBI:18420"/>
    </ligand>
</feature>
<dbReference type="InterPro" id="IPR011335">
    <property type="entry name" value="Restrct_endonuc-II-like"/>
</dbReference>
<evidence type="ECO:0000259" key="19">
    <source>
        <dbReference type="PROSITE" id="PS51217"/>
    </source>
</evidence>
<evidence type="ECO:0000256" key="12">
    <source>
        <dbReference type="ARBA" id="ARBA00023235"/>
    </source>
</evidence>
<evidence type="ECO:0000256" key="8">
    <source>
        <dbReference type="ARBA" id="ARBA00022840"/>
    </source>
</evidence>
<evidence type="ECO:0000256" key="9">
    <source>
        <dbReference type="ARBA" id="ARBA00022842"/>
    </source>
</evidence>
<keyword evidence="4 15" id="KW-0227">DNA damage</keyword>
<dbReference type="CDD" id="cd22352">
    <property type="entry name" value="RecB_C-like"/>
    <property type="match status" value="1"/>
</dbReference>
<feature type="region of interest" description="DNA-binding and helicase activity, interacts with RecC" evidence="15">
    <location>
        <begin position="1"/>
        <end position="860"/>
    </location>
</feature>
<comment type="caution">
    <text evidence="20">The sequence shown here is derived from an EMBL/GenBank/DDBJ whole genome shotgun (WGS) entry which is preliminary data.</text>
</comment>
<keyword evidence="3 15" id="KW-0547">Nucleotide-binding</keyword>
<feature type="active site" description="For nuclease activity" evidence="15">
    <location>
        <position position="1106"/>
    </location>
</feature>
<dbReference type="Gene3D" id="3.40.50.300">
    <property type="entry name" value="P-loop containing nucleotide triphosphate hydrolases"/>
    <property type="match status" value="2"/>
</dbReference>
<evidence type="ECO:0000313" key="20">
    <source>
        <dbReference type="EMBL" id="RCU49542.1"/>
    </source>
</evidence>
<dbReference type="PROSITE" id="PS51198">
    <property type="entry name" value="UVRD_HELICASE_ATP_BIND"/>
    <property type="match status" value="1"/>
</dbReference>
<evidence type="ECO:0000256" key="15">
    <source>
        <dbReference type="HAMAP-Rule" id="MF_01485"/>
    </source>
</evidence>
<dbReference type="EC" id="3.1.11.5" evidence="15"/>
<dbReference type="InterPro" id="IPR027417">
    <property type="entry name" value="P-loop_NTPase"/>
</dbReference>
<dbReference type="RefSeq" id="WP_114338538.1">
    <property type="nucleotide sequence ID" value="NZ_QPID01000006.1"/>
</dbReference>
<dbReference type="InterPro" id="IPR000212">
    <property type="entry name" value="DNA_helicase_UvrD/REP"/>
</dbReference>
<dbReference type="InterPro" id="IPR004586">
    <property type="entry name" value="RecB"/>
</dbReference>
<dbReference type="AlphaFoldDB" id="A0A368NG48"/>
<keyword evidence="9 15" id="KW-0460">Magnesium</keyword>
<comment type="domain">
    <text evidence="15">The C-terminal domain has nuclease activity and interacts with RecD. It interacts with RecA, facilitating its loading onto ssDNA.</text>
</comment>
<keyword evidence="11 15" id="KW-0234">DNA repair</keyword>
<evidence type="ECO:0000256" key="6">
    <source>
        <dbReference type="ARBA" id="ARBA00022806"/>
    </source>
</evidence>
<keyword evidence="1 15" id="KW-0540">Nuclease</keyword>
<feature type="domain" description="UvrD-like helicase ATP-binding" evidence="18">
    <location>
        <begin position="1"/>
        <end position="451"/>
    </location>
</feature>
<keyword evidence="10 15" id="KW-0238">DNA-binding</keyword>
<comment type="miscellaneous">
    <text evidence="15">In the RecBCD complex, RecB has a slow 3'-5' helicase, an exonuclease activity and loads RecA onto ssDNA, RecD has a fast 5'-3' helicase activity, while RecC stimulates the ATPase and processivity of the RecB helicase and contributes to recognition of the Chi site.</text>
</comment>
<evidence type="ECO:0000256" key="2">
    <source>
        <dbReference type="ARBA" id="ARBA00022723"/>
    </source>
</evidence>
<evidence type="ECO:0000256" key="1">
    <source>
        <dbReference type="ARBA" id="ARBA00022722"/>
    </source>
</evidence>
<dbReference type="OrthoDB" id="9810135at2"/>
<feature type="region of interest" description="Nuclease activity, interacts with RecD and RecA" evidence="15">
    <location>
        <begin position="919"/>
        <end position="1242"/>
    </location>
</feature>
<keyword evidence="8 15" id="KW-0067">ATP-binding</keyword>
<comment type="similarity">
    <text evidence="15">Belongs to the helicase family. UvrD subfamily.</text>
</comment>
<dbReference type="SUPFAM" id="SSF52540">
    <property type="entry name" value="P-loop containing nucleoside triphosphate hydrolases"/>
    <property type="match status" value="1"/>
</dbReference>
<evidence type="ECO:0000256" key="3">
    <source>
        <dbReference type="ARBA" id="ARBA00022741"/>
    </source>
</evidence>
<keyword evidence="7 15" id="KW-0269">Exonuclease</keyword>
<feature type="binding site" evidence="16">
    <location>
        <begin position="19"/>
        <end position="26"/>
    </location>
    <ligand>
        <name>ATP</name>
        <dbReference type="ChEBI" id="CHEBI:30616"/>
    </ligand>
</feature>
<accession>A0A368NG48</accession>
<dbReference type="InterPro" id="IPR014017">
    <property type="entry name" value="DNA_helicase_UvrD-like_C"/>
</dbReference>
<evidence type="ECO:0000256" key="10">
    <source>
        <dbReference type="ARBA" id="ARBA00023125"/>
    </source>
</evidence>
<evidence type="ECO:0000256" key="11">
    <source>
        <dbReference type="ARBA" id="ARBA00023204"/>
    </source>
</evidence>
<dbReference type="PANTHER" id="PTHR11070:SF23">
    <property type="entry name" value="RECBCD ENZYME SUBUNIT RECB"/>
    <property type="match status" value="1"/>
</dbReference>
<evidence type="ECO:0000256" key="4">
    <source>
        <dbReference type="ARBA" id="ARBA00022763"/>
    </source>
</evidence>
<dbReference type="Gene3D" id="1.10.3170.10">
    <property type="entry name" value="Recbcd, chain B, domain 2"/>
    <property type="match status" value="1"/>
</dbReference>
<dbReference type="SUPFAM" id="SSF52980">
    <property type="entry name" value="Restriction endonuclease-like"/>
    <property type="match status" value="1"/>
</dbReference>
<comment type="catalytic activity">
    <reaction evidence="14 15">
        <text>ATP + H2O = ADP + phosphate + H(+)</text>
        <dbReference type="Rhea" id="RHEA:13065"/>
        <dbReference type="ChEBI" id="CHEBI:15377"/>
        <dbReference type="ChEBI" id="CHEBI:15378"/>
        <dbReference type="ChEBI" id="CHEBI:30616"/>
        <dbReference type="ChEBI" id="CHEBI:43474"/>
        <dbReference type="ChEBI" id="CHEBI:456216"/>
        <dbReference type="EC" id="5.6.2.4"/>
    </reaction>
</comment>
<dbReference type="Pfam" id="PF12705">
    <property type="entry name" value="PDDEXK_1"/>
    <property type="match status" value="1"/>
</dbReference>
<comment type="domain">
    <text evidence="15">The N-terminal DNA-binding domain is a ssDNA-dependent ATPase and has ATP-dependent 3'-5' helicase function. This domain interacts with RecC.</text>
</comment>
<dbReference type="NCBIfam" id="TIGR00609">
    <property type="entry name" value="recB"/>
    <property type="match status" value="1"/>
</dbReference>
<evidence type="ECO:0000256" key="5">
    <source>
        <dbReference type="ARBA" id="ARBA00022801"/>
    </source>
</evidence>
<keyword evidence="2 15" id="KW-0479">Metal-binding</keyword>
<dbReference type="GO" id="GO:0000287">
    <property type="term" value="F:magnesium ion binding"/>
    <property type="evidence" value="ECO:0007669"/>
    <property type="project" value="UniProtKB-UniRule"/>
</dbReference>
<feature type="binding site" evidence="15">
    <location>
        <position position="1093"/>
    </location>
    <ligand>
        <name>Mg(2+)</name>
        <dbReference type="ChEBI" id="CHEBI:18420"/>
    </ligand>
</feature>
<dbReference type="GO" id="GO:0005829">
    <property type="term" value="C:cytosol"/>
    <property type="evidence" value="ECO:0007669"/>
    <property type="project" value="TreeGrafter"/>
</dbReference>
<dbReference type="GO" id="GO:0009338">
    <property type="term" value="C:exodeoxyribonuclease V complex"/>
    <property type="evidence" value="ECO:0007669"/>
    <property type="project" value="TreeGrafter"/>
</dbReference>
<proteinExistence type="inferred from homology"/>
<dbReference type="Pfam" id="PF00580">
    <property type="entry name" value="UvrD-helicase"/>
    <property type="match status" value="1"/>
</dbReference>
<evidence type="ECO:0000256" key="13">
    <source>
        <dbReference type="ARBA" id="ARBA00034617"/>
    </source>
</evidence>
<dbReference type="HAMAP" id="MF_01485">
    <property type="entry name" value="RecB"/>
    <property type="match status" value="1"/>
</dbReference>
<comment type="subunit">
    <text evidence="15">Heterotrimer of RecB, RecC and RecD. All subunits contribute to DNA-binding. Interacts with RecA.</text>
</comment>
<feature type="domain" description="UvrD-like helicase C-terminal" evidence="19">
    <location>
        <begin position="497"/>
        <end position="764"/>
    </location>
</feature>
<dbReference type="Gene3D" id="3.90.320.10">
    <property type="match status" value="1"/>
</dbReference>
<comment type="catalytic activity">
    <reaction evidence="15">
        <text>Exonucleolytic cleavage (in the presence of ATP) in either 5'- to 3'- or 3'- to 5'-direction to yield 5'-phosphooligonucleotides.</text>
        <dbReference type="EC" id="3.1.11.5"/>
    </reaction>
</comment>
<evidence type="ECO:0000256" key="17">
    <source>
        <dbReference type="SAM" id="MobiDB-lite"/>
    </source>
</evidence>
<keyword evidence="12 15" id="KW-0413">Isomerase</keyword>
<dbReference type="PROSITE" id="PS51217">
    <property type="entry name" value="UVRD_HELICASE_CTER"/>
    <property type="match status" value="1"/>
</dbReference>